<organism evidence="1 2">
    <name type="scientific">Nonomuraea longicatena</name>
    <dbReference type="NCBI Taxonomy" id="83682"/>
    <lineage>
        <taxon>Bacteria</taxon>
        <taxon>Bacillati</taxon>
        <taxon>Actinomycetota</taxon>
        <taxon>Actinomycetes</taxon>
        <taxon>Streptosporangiales</taxon>
        <taxon>Streptosporangiaceae</taxon>
        <taxon>Nonomuraea</taxon>
    </lineage>
</organism>
<evidence type="ECO:0000313" key="2">
    <source>
        <dbReference type="Proteomes" id="UP001501578"/>
    </source>
</evidence>
<reference evidence="2" key="1">
    <citation type="journal article" date="2019" name="Int. J. Syst. Evol. Microbiol.">
        <title>The Global Catalogue of Microorganisms (GCM) 10K type strain sequencing project: providing services to taxonomists for standard genome sequencing and annotation.</title>
        <authorList>
            <consortium name="The Broad Institute Genomics Platform"/>
            <consortium name="The Broad Institute Genome Sequencing Center for Infectious Disease"/>
            <person name="Wu L."/>
            <person name="Ma J."/>
        </authorList>
    </citation>
    <scope>NUCLEOTIDE SEQUENCE [LARGE SCALE GENOMIC DNA]</scope>
    <source>
        <strain evidence="2">JCM 11136</strain>
    </source>
</reference>
<gene>
    <name evidence="1" type="ORF">GCM10009560_61690</name>
</gene>
<dbReference type="InterPro" id="IPR046156">
    <property type="entry name" value="DUF6158"/>
</dbReference>
<proteinExistence type="predicted"/>
<name>A0ABP4B8Z3_9ACTN</name>
<evidence type="ECO:0000313" key="1">
    <source>
        <dbReference type="EMBL" id="GAA0946154.1"/>
    </source>
</evidence>
<keyword evidence="2" id="KW-1185">Reference proteome</keyword>
<dbReference type="EMBL" id="BAAAHQ010000039">
    <property type="protein sequence ID" value="GAA0946154.1"/>
    <property type="molecule type" value="Genomic_DNA"/>
</dbReference>
<comment type="caution">
    <text evidence="1">The sequence shown here is derived from an EMBL/GenBank/DDBJ whole genome shotgun (WGS) entry which is preliminary data.</text>
</comment>
<accession>A0ABP4B8Z3</accession>
<sequence>MTMMGIDPRTLTEEDLLRELRHLHKTRHETFLHGPDDALAHHTSRTSVLEAEYLRRHPVRDIDPNRLRP</sequence>
<protein>
    <submittedName>
        <fullName evidence="1">Uncharacterized protein</fullName>
    </submittedName>
</protein>
<dbReference type="Pfam" id="PF19655">
    <property type="entry name" value="DUF6158"/>
    <property type="match status" value="1"/>
</dbReference>
<dbReference type="Proteomes" id="UP001501578">
    <property type="component" value="Unassembled WGS sequence"/>
</dbReference>